<evidence type="ECO:0000313" key="2">
    <source>
        <dbReference type="Proteomes" id="UP001153332"/>
    </source>
</evidence>
<sequence>MPPPDYEDLSLDDARSGATTPMLFNEPPPDYSGHSRRNNESETESGDLASPVVEDDRSRRSSHRSSRGVGGAPQLPSLRIRELPQIVIEPSTAHPSEAGR</sequence>
<proteinExistence type="predicted"/>
<dbReference type="EMBL" id="JAPUUL010002675">
    <property type="protein sequence ID" value="KAJ8124921.1"/>
    <property type="molecule type" value="Genomic_DNA"/>
</dbReference>
<organism evidence="1 2">
    <name type="scientific">Lasiodiplodia mahajangana</name>
    <dbReference type="NCBI Taxonomy" id="1108764"/>
    <lineage>
        <taxon>Eukaryota</taxon>
        <taxon>Fungi</taxon>
        <taxon>Dikarya</taxon>
        <taxon>Ascomycota</taxon>
        <taxon>Pezizomycotina</taxon>
        <taxon>Dothideomycetes</taxon>
        <taxon>Dothideomycetes incertae sedis</taxon>
        <taxon>Botryosphaeriales</taxon>
        <taxon>Botryosphaeriaceae</taxon>
        <taxon>Lasiodiplodia</taxon>
    </lineage>
</organism>
<name>A0ACC2JBY0_9PEZI</name>
<reference evidence="1" key="1">
    <citation type="submission" date="2022-12" db="EMBL/GenBank/DDBJ databases">
        <title>Genome Sequence of Lasiodiplodia mahajangana.</title>
        <authorList>
            <person name="Buettner E."/>
        </authorList>
    </citation>
    <scope>NUCLEOTIDE SEQUENCE</scope>
    <source>
        <strain evidence="1">VT137</strain>
    </source>
</reference>
<gene>
    <name evidence="1" type="ORF">O1611_g8719</name>
</gene>
<keyword evidence="2" id="KW-1185">Reference proteome</keyword>
<dbReference type="Proteomes" id="UP001153332">
    <property type="component" value="Unassembled WGS sequence"/>
</dbReference>
<accession>A0ACC2JBY0</accession>
<comment type="caution">
    <text evidence="1">The sequence shown here is derived from an EMBL/GenBank/DDBJ whole genome shotgun (WGS) entry which is preliminary data.</text>
</comment>
<protein>
    <submittedName>
        <fullName evidence="1">Uncharacterized protein</fullName>
    </submittedName>
</protein>
<evidence type="ECO:0000313" key="1">
    <source>
        <dbReference type="EMBL" id="KAJ8124921.1"/>
    </source>
</evidence>